<dbReference type="AlphaFoldDB" id="A0A6I4HYA5"/>
<comment type="similarity">
    <text evidence="1 11">Belongs to the GatB/GatE family. GatB subfamily.</text>
</comment>
<comment type="function">
    <text evidence="8 11">Allows the formation of correctly charged Asn-tRNA(Asn) or Gln-tRNA(Gln) through the transamidation of misacylated Asp-tRNA(Asn) or Glu-tRNA(Gln) in organisms which lack either or both of asparaginyl-tRNA or glutaminyl-tRNA synthetases. The reaction takes place in the presence of glutamine and ATP through an activated phospho-Asp-tRNA(Asn) or phospho-Glu-tRNA(Gln).</text>
</comment>
<evidence type="ECO:0000256" key="4">
    <source>
        <dbReference type="ARBA" id="ARBA00022598"/>
    </source>
</evidence>
<dbReference type="InterPro" id="IPR003789">
    <property type="entry name" value="Asn/Gln_tRNA_amidoTrase-B-like"/>
</dbReference>
<evidence type="ECO:0000313" key="13">
    <source>
        <dbReference type="EMBL" id="QQL51259.1"/>
    </source>
</evidence>
<dbReference type="PANTHER" id="PTHR11659">
    <property type="entry name" value="GLUTAMYL-TRNA GLN AMIDOTRANSFERASE SUBUNIT B MITOCHONDRIAL AND PROKARYOTIC PET112-RELATED"/>
    <property type="match status" value="1"/>
</dbReference>
<dbReference type="GO" id="GO:0005524">
    <property type="term" value="F:ATP binding"/>
    <property type="evidence" value="ECO:0007669"/>
    <property type="project" value="UniProtKB-KW"/>
</dbReference>
<evidence type="ECO:0000256" key="2">
    <source>
        <dbReference type="ARBA" id="ARBA00011123"/>
    </source>
</evidence>
<dbReference type="GO" id="GO:0016740">
    <property type="term" value="F:transferase activity"/>
    <property type="evidence" value="ECO:0007669"/>
    <property type="project" value="UniProtKB-KW"/>
</dbReference>
<evidence type="ECO:0000259" key="12">
    <source>
        <dbReference type="SMART" id="SM00845"/>
    </source>
</evidence>
<dbReference type="InterPro" id="IPR018027">
    <property type="entry name" value="Asn/Gln_amidotransferase"/>
</dbReference>
<evidence type="ECO:0000256" key="11">
    <source>
        <dbReference type="HAMAP-Rule" id="MF_00121"/>
    </source>
</evidence>
<dbReference type="GO" id="GO:0006412">
    <property type="term" value="P:translation"/>
    <property type="evidence" value="ECO:0007669"/>
    <property type="project" value="UniProtKB-UniRule"/>
</dbReference>
<dbReference type="KEGG" id="mgik:GO620_007380"/>
<evidence type="ECO:0000256" key="7">
    <source>
        <dbReference type="ARBA" id="ARBA00022917"/>
    </source>
</evidence>
<dbReference type="InterPro" id="IPR042114">
    <property type="entry name" value="GatB_C_1"/>
</dbReference>
<dbReference type="Gene3D" id="1.10.10.410">
    <property type="match status" value="1"/>
</dbReference>
<dbReference type="InterPro" id="IPR006075">
    <property type="entry name" value="Asn/Gln-tRNA_Trfase_suB/E_cat"/>
</dbReference>
<dbReference type="RefSeq" id="WP_157523840.1">
    <property type="nucleotide sequence ID" value="NZ_CP066775.1"/>
</dbReference>
<dbReference type="GO" id="GO:0050567">
    <property type="term" value="F:glutaminyl-tRNA synthase (glutamine-hydrolyzing) activity"/>
    <property type="evidence" value="ECO:0007669"/>
    <property type="project" value="UniProtKB-UniRule"/>
</dbReference>
<keyword evidence="6 11" id="KW-0067">ATP-binding</keyword>
<dbReference type="PROSITE" id="PS01234">
    <property type="entry name" value="GATB"/>
    <property type="match status" value="1"/>
</dbReference>
<accession>A0A6I4HYA5</accession>
<evidence type="ECO:0000256" key="8">
    <source>
        <dbReference type="ARBA" id="ARBA00024799"/>
    </source>
</evidence>
<keyword evidence="7 11" id="KW-0648">Protein biosynthesis</keyword>
<keyword evidence="13" id="KW-0808">Transferase</keyword>
<evidence type="ECO:0000256" key="1">
    <source>
        <dbReference type="ARBA" id="ARBA00005306"/>
    </source>
</evidence>
<dbReference type="Proteomes" id="UP000429232">
    <property type="component" value="Chromosome"/>
</dbReference>
<comment type="subunit">
    <text evidence="2 11">Heterotrimer of A, B and C subunits.</text>
</comment>
<dbReference type="Gene3D" id="1.10.150.380">
    <property type="entry name" value="GatB domain, N-terminal subdomain"/>
    <property type="match status" value="1"/>
</dbReference>
<dbReference type="NCBIfam" id="NF004014">
    <property type="entry name" value="PRK05477.1-4"/>
    <property type="match status" value="1"/>
</dbReference>
<dbReference type="EMBL" id="CP066775">
    <property type="protein sequence ID" value="QQL51259.1"/>
    <property type="molecule type" value="Genomic_DNA"/>
</dbReference>
<evidence type="ECO:0000256" key="9">
    <source>
        <dbReference type="ARBA" id="ARBA00047380"/>
    </source>
</evidence>
<dbReference type="NCBIfam" id="NF004012">
    <property type="entry name" value="PRK05477.1-2"/>
    <property type="match status" value="1"/>
</dbReference>
<keyword evidence="4 11" id="KW-0436">Ligase</keyword>
<dbReference type="InterPro" id="IPR017959">
    <property type="entry name" value="Asn/Gln-tRNA_amidoTrfase_suB/E"/>
</dbReference>
<dbReference type="InterPro" id="IPR017958">
    <property type="entry name" value="Gln-tRNA_amidoTrfase_suB_CS"/>
</dbReference>
<dbReference type="NCBIfam" id="TIGR00133">
    <property type="entry name" value="gatB"/>
    <property type="match status" value="1"/>
</dbReference>
<evidence type="ECO:0000256" key="10">
    <source>
        <dbReference type="ARBA" id="ARBA00047913"/>
    </source>
</evidence>
<organism evidence="13 14">
    <name type="scientific">Mucilaginibacter ginkgonis</name>
    <dbReference type="NCBI Taxonomy" id="2682091"/>
    <lineage>
        <taxon>Bacteria</taxon>
        <taxon>Pseudomonadati</taxon>
        <taxon>Bacteroidota</taxon>
        <taxon>Sphingobacteriia</taxon>
        <taxon>Sphingobacteriales</taxon>
        <taxon>Sphingobacteriaceae</taxon>
        <taxon>Mucilaginibacter</taxon>
    </lineage>
</organism>
<dbReference type="SMART" id="SM00845">
    <property type="entry name" value="GatB_Yqey"/>
    <property type="match status" value="1"/>
</dbReference>
<keyword evidence="5 11" id="KW-0547">Nucleotide-binding</keyword>
<dbReference type="HAMAP" id="MF_00121">
    <property type="entry name" value="GatB"/>
    <property type="match status" value="1"/>
</dbReference>
<dbReference type="Pfam" id="PF02637">
    <property type="entry name" value="GatB_Yqey"/>
    <property type="match status" value="1"/>
</dbReference>
<sequence length="489" mass="54187">MTDLLDSVSEQYEVVIGLEVHVQLSTQSKAFCADDAGFGGLPNTHVSMVSLGHPGTLPFINKIMVAYAVKMGLACNSQINPNNTFARKNYFYADLPKGYQITQDQQPICIGGEIQVRLADGTMKTIALHHIHMEDDAGKSIHNQHDEYSLIDLNRAGVPLLEIVSEPDMRSADEAALFLAEIRKIVRYLDISDGNMEEGSLRCDANISIRKKGTTTLGNRCEVKNLNSIRNLQRAIGHEFKRQISVIEAGGSIDQTTLNFNADTGETSVLRTKEMANDYRYFPEPDLLPIVLTESYVDSIRSAMPPLPAALYDKYITELNLSAYDAGVITADKDLAFFFEELISLTSNYKSAANWMMGAVKSYLNERQESLNELPLKPRHIADLIALVDSGKINNSLASGTLFSALLSEPSKNAENIAAELNLIISENVNELEQFIQQAINKYPDKVKEYKKGKKGVLGLFMGDIMKRSKGKIDPQKTNQLLIKALEES</sequence>
<comment type="catalytic activity">
    <reaction evidence="10 11">
        <text>L-glutamyl-tRNA(Gln) + L-glutamine + ATP + H2O = L-glutaminyl-tRNA(Gln) + L-glutamate + ADP + phosphate + H(+)</text>
        <dbReference type="Rhea" id="RHEA:17521"/>
        <dbReference type="Rhea" id="RHEA-COMP:9681"/>
        <dbReference type="Rhea" id="RHEA-COMP:9684"/>
        <dbReference type="ChEBI" id="CHEBI:15377"/>
        <dbReference type="ChEBI" id="CHEBI:15378"/>
        <dbReference type="ChEBI" id="CHEBI:29985"/>
        <dbReference type="ChEBI" id="CHEBI:30616"/>
        <dbReference type="ChEBI" id="CHEBI:43474"/>
        <dbReference type="ChEBI" id="CHEBI:58359"/>
        <dbReference type="ChEBI" id="CHEBI:78520"/>
        <dbReference type="ChEBI" id="CHEBI:78521"/>
        <dbReference type="ChEBI" id="CHEBI:456216"/>
    </reaction>
</comment>
<reference evidence="13 14" key="1">
    <citation type="submission" date="2020-12" db="EMBL/GenBank/DDBJ databases">
        <title>HMF7856_wgs.fasta genome submission.</title>
        <authorList>
            <person name="Kang H."/>
            <person name="Kim H."/>
            <person name="Joh K."/>
        </authorList>
    </citation>
    <scope>NUCLEOTIDE SEQUENCE [LARGE SCALE GENOMIC DNA]</scope>
    <source>
        <strain evidence="13 14">HMF7856</strain>
    </source>
</reference>
<dbReference type="Pfam" id="PF02934">
    <property type="entry name" value="GatB_N"/>
    <property type="match status" value="1"/>
</dbReference>
<protein>
    <recommendedName>
        <fullName evidence="3 11">Aspartyl/glutamyl-tRNA(Asn/Gln) amidotransferase subunit B</fullName>
        <shortName evidence="11">Asp/Glu-ADT subunit B</shortName>
        <ecNumber evidence="11">6.3.5.-</ecNumber>
    </recommendedName>
</protein>
<proteinExistence type="inferred from homology"/>
<dbReference type="InterPro" id="IPR023168">
    <property type="entry name" value="GatB_Yqey_C_2"/>
</dbReference>
<comment type="catalytic activity">
    <reaction evidence="9 11">
        <text>L-aspartyl-tRNA(Asn) + L-glutamine + ATP + H2O = L-asparaginyl-tRNA(Asn) + L-glutamate + ADP + phosphate + 2 H(+)</text>
        <dbReference type="Rhea" id="RHEA:14513"/>
        <dbReference type="Rhea" id="RHEA-COMP:9674"/>
        <dbReference type="Rhea" id="RHEA-COMP:9677"/>
        <dbReference type="ChEBI" id="CHEBI:15377"/>
        <dbReference type="ChEBI" id="CHEBI:15378"/>
        <dbReference type="ChEBI" id="CHEBI:29985"/>
        <dbReference type="ChEBI" id="CHEBI:30616"/>
        <dbReference type="ChEBI" id="CHEBI:43474"/>
        <dbReference type="ChEBI" id="CHEBI:58359"/>
        <dbReference type="ChEBI" id="CHEBI:78515"/>
        <dbReference type="ChEBI" id="CHEBI:78516"/>
        <dbReference type="ChEBI" id="CHEBI:456216"/>
    </reaction>
</comment>
<evidence type="ECO:0000313" key="14">
    <source>
        <dbReference type="Proteomes" id="UP000429232"/>
    </source>
</evidence>
<dbReference type="InterPro" id="IPR004413">
    <property type="entry name" value="GatB"/>
</dbReference>
<evidence type="ECO:0000256" key="5">
    <source>
        <dbReference type="ARBA" id="ARBA00022741"/>
    </source>
</evidence>
<evidence type="ECO:0000256" key="6">
    <source>
        <dbReference type="ARBA" id="ARBA00022840"/>
    </source>
</evidence>
<evidence type="ECO:0000256" key="3">
    <source>
        <dbReference type="ARBA" id="ARBA00016923"/>
    </source>
</evidence>
<feature type="domain" description="Asn/Gln amidotransferase" evidence="12">
    <location>
        <begin position="337"/>
        <end position="486"/>
    </location>
</feature>
<gene>
    <name evidence="11 13" type="primary">gatB</name>
    <name evidence="13" type="ORF">GO620_007380</name>
</gene>
<name>A0A6I4HYA5_9SPHI</name>
<dbReference type="EC" id="6.3.5.-" evidence="11"/>
<dbReference type="SUPFAM" id="SSF89095">
    <property type="entry name" value="GatB/YqeY motif"/>
    <property type="match status" value="1"/>
</dbReference>
<keyword evidence="14" id="KW-1185">Reference proteome</keyword>
<dbReference type="SUPFAM" id="SSF55931">
    <property type="entry name" value="Glutamine synthetase/guanido kinase"/>
    <property type="match status" value="1"/>
</dbReference>
<dbReference type="InterPro" id="IPR014746">
    <property type="entry name" value="Gln_synth/guanido_kin_cat_dom"/>
</dbReference>